<gene>
    <name evidence="2" type="ORF">CKO31_21720</name>
</gene>
<evidence type="ECO:0000256" key="1">
    <source>
        <dbReference type="SAM" id="MobiDB-lite"/>
    </source>
</evidence>
<dbReference type="Proteomes" id="UP000748752">
    <property type="component" value="Unassembled WGS sequence"/>
</dbReference>
<feature type="region of interest" description="Disordered" evidence="1">
    <location>
        <begin position="316"/>
        <end position="340"/>
    </location>
</feature>
<evidence type="ECO:0000313" key="3">
    <source>
        <dbReference type="Proteomes" id="UP000748752"/>
    </source>
</evidence>
<dbReference type="RefSeq" id="WP_200241631.1">
    <property type="nucleotide sequence ID" value="NZ_NRRV01000078.1"/>
</dbReference>
<dbReference type="EMBL" id="NRRV01000078">
    <property type="protein sequence ID" value="MBK1633324.1"/>
    <property type="molecule type" value="Genomic_DNA"/>
</dbReference>
<proteinExistence type="predicted"/>
<keyword evidence="3" id="KW-1185">Reference proteome</keyword>
<accession>A0ABS1CPA7</accession>
<organism evidence="2 3">
    <name type="scientific">Thiohalocapsa halophila</name>
    <dbReference type="NCBI Taxonomy" id="69359"/>
    <lineage>
        <taxon>Bacteria</taxon>
        <taxon>Pseudomonadati</taxon>
        <taxon>Pseudomonadota</taxon>
        <taxon>Gammaproteobacteria</taxon>
        <taxon>Chromatiales</taxon>
        <taxon>Chromatiaceae</taxon>
        <taxon>Thiohalocapsa</taxon>
    </lineage>
</organism>
<dbReference type="InterPro" id="IPR058915">
    <property type="entry name" value="AcrVA2-like"/>
</dbReference>
<dbReference type="Pfam" id="PF26125">
    <property type="entry name" value="AcrVA2-like"/>
    <property type="match status" value="1"/>
</dbReference>
<sequence length="386" mass="42106">MSRIADADLMPLPHPVRVDAAVGSSIEEIVLDRAGVLERVRPHLASAAVSTEWIINEVPGMLELTMASVGAPAGLNAGLAMLMLARARLRAQGDPILQVAEPLHAQLAETDLGSGLPAGFFRSPYPVVYVELARPSGLEIHNRASGLHEVEGAYIGSYCIAPYSRQLEGIGRVEHLGLDPARETRVMELTITGSPVGKDNALDDASVDISLFIQDDDACLETLLERHIAYYRSGAVNAQPGFEIPEQSETDLAAAVIRQLAKVLLYLNLPDAEQAPLPERSQLEQRLRGLGPKKAARIKRRMATAYDRIVIGPNLDAGAAQDPPQDPTQNGAGTARSVRPHWRRGHFRRIRYGEQLSESRLGWIRPVLVNREEAFGAVKAKPYLMR</sequence>
<reference evidence="2 3" key="1">
    <citation type="journal article" date="2020" name="Microorganisms">
        <title>Osmotic Adaptation and Compatible Solute Biosynthesis of Phototrophic Bacteria as Revealed from Genome Analyses.</title>
        <authorList>
            <person name="Imhoff J.F."/>
            <person name="Rahn T."/>
            <person name="Kunzel S."/>
            <person name="Keller A."/>
            <person name="Neulinger S.C."/>
        </authorList>
    </citation>
    <scope>NUCLEOTIDE SEQUENCE [LARGE SCALE GENOMIC DNA]</scope>
    <source>
        <strain evidence="2 3">DSM 6210</strain>
    </source>
</reference>
<evidence type="ECO:0000313" key="2">
    <source>
        <dbReference type="EMBL" id="MBK1633324.1"/>
    </source>
</evidence>
<name>A0ABS1CPA7_9GAMM</name>
<comment type="caution">
    <text evidence="2">The sequence shown here is derived from an EMBL/GenBank/DDBJ whole genome shotgun (WGS) entry which is preliminary data.</text>
</comment>
<protein>
    <submittedName>
        <fullName evidence="2">Uncharacterized protein</fullName>
    </submittedName>
</protein>